<protein>
    <submittedName>
        <fullName evidence="1">Uncharacterized protein</fullName>
    </submittedName>
</protein>
<dbReference type="AlphaFoldDB" id="A0A132NVF6"/>
<evidence type="ECO:0000313" key="2">
    <source>
        <dbReference type="Proteomes" id="UP000070089"/>
    </source>
</evidence>
<reference evidence="1 2" key="1">
    <citation type="journal article" date="2015" name="Mol. Biochem. Parasitol.">
        <title>Identification of polymorphic genes for use in assemblage B genotyping assays through comparative genomics of multiple assemblage B Giardia duodenalis isolates.</title>
        <authorList>
            <person name="Wielinga C."/>
            <person name="Thompson R.C."/>
            <person name="Monis P."/>
            <person name="Ryan U."/>
        </authorList>
    </citation>
    <scope>NUCLEOTIDE SEQUENCE [LARGE SCALE GENOMIC DNA]</scope>
    <source>
        <strain evidence="1 2">BAH15c1</strain>
    </source>
</reference>
<dbReference type="Proteomes" id="UP000070089">
    <property type="component" value="Unassembled WGS sequence"/>
</dbReference>
<gene>
    <name evidence="1" type="ORF">QR46_1935</name>
</gene>
<comment type="caution">
    <text evidence="1">The sequence shown here is derived from an EMBL/GenBank/DDBJ whole genome shotgun (WGS) entry which is preliminary data.</text>
</comment>
<proteinExistence type="predicted"/>
<dbReference type="VEuPathDB" id="GiardiaDB:QR46_1935"/>
<dbReference type="EMBL" id="JXTI01000045">
    <property type="protein sequence ID" value="KWX14055.1"/>
    <property type="molecule type" value="Genomic_DNA"/>
</dbReference>
<sequence>MCFSKVTKISHVSGLLDMAAAIRAVHPSLLIRPTSWVVERRRTISVSPMRAAIMRAVSPVSSLEPTYSPINSLTSLSLPLAMAMNQSWTLVIITAYKNFMDLGDAVSLPPNFVPLSLEDNEGSSKDPNKVYIRPLAQIEFPSLDIPQNSGIERSQYFSDAVRFYKQYDEYLGKRKMVLKDFHRELLDLKFLTDMEIVQILGLDIGGSKLVSTSTLKVLFDELPLMQQKNLTDDQLQKLRSVLDRYCS</sequence>
<dbReference type="OrthoDB" id="10250020at2759"/>
<name>A0A132NVF6_GIAIN</name>
<organism evidence="1 2">
    <name type="scientific">Giardia duodenalis assemblage B</name>
    <dbReference type="NCBI Taxonomy" id="1394984"/>
    <lineage>
        <taxon>Eukaryota</taxon>
        <taxon>Metamonada</taxon>
        <taxon>Diplomonadida</taxon>
        <taxon>Hexamitidae</taxon>
        <taxon>Giardiinae</taxon>
        <taxon>Giardia</taxon>
    </lineage>
</organism>
<evidence type="ECO:0000313" key="1">
    <source>
        <dbReference type="EMBL" id="KWX14055.1"/>
    </source>
</evidence>
<accession>A0A132NVF6</accession>